<evidence type="ECO:0000256" key="3">
    <source>
        <dbReference type="ARBA" id="ARBA00038412"/>
    </source>
</evidence>
<evidence type="ECO:0000313" key="7">
    <source>
        <dbReference type="EMBL" id="GHB30560.1"/>
    </source>
</evidence>
<feature type="compositionally biased region" description="Basic and acidic residues" evidence="5">
    <location>
        <begin position="24"/>
        <end position="38"/>
    </location>
</feature>
<dbReference type="EMBL" id="BMZI01000007">
    <property type="protein sequence ID" value="GHB30560.1"/>
    <property type="molecule type" value="Genomic_DNA"/>
</dbReference>
<name>A0ABQ3E9A3_9GAMM</name>
<keyword evidence="8" id="KW-1185">Reference proteome</keyword>
<organism evidence="7 8">
    <name type="scientific">Salinicola rhizosphaerae</name>
    <dbReference type="NCBI Taxonomy" id="1443141"/>
    <lineage>
        <taxon>Bacteria</taxon>
        <taxon>Pseudomonadati</taxon>
        <taxon>Pseudomonadota</taxon>
        <taxon>Gammaproteobacteria</taxon>
        <taxon>Oceanospirillales</taxon>
        <taxon>Halomonadaceae</taxon>
        <taxon>Salinicola</taxon>
    </lineage>
</organism>
<evidence type="ECO:0000256" key="1">
    <source>
        <dbReference type="ARBA" id="ARBA00022722"/>
    </source>
</evidence>
<feature type="compositionally biased region" description="Basic residues" evidence="5">
    <location>
        <begin position="44"/>
        <end position="57"/>
    </location>
</feature>
<dbReference type="CDD" id="cd00085">
    <property type="entry name" value="HNHc"/>
    <property type="match status" value="1"/>
</dbReference>
<evidence type="ECO:0000259" key="6">
    <source>
        <dbReference type="SMART" id="SM00507"/>
    </source>
</evidence>
<evidence type="ECO:0000256" key="2">
    <source>
        <dbReference type="ARBA" id="ARBA00022801"/>
    </source>
</evidence>
<dbReference type="InterPro" id="IPR003615">
    <property type="entry name" value="HNH_nuc"/>
</dbReference>
<comment type="similarity">
    <text evidence="3">Belongs to the HNH nuclease family.</text>
</comment>
<dbReference type="InterPro" id="IPR002711">
    <property type="entry name" value="HNH"/>
</dbReference>
<gene>
    <name evidence="7" type="ORF">GCM10009038_31690</name>
</gene>
<protein>
    <recommendedName>
        <fullName evidence="4">Putative HNH nuclease YajD</fullName>
    </recommendedName>
</protein>
<accession>A0ABQ3E9A3</accession>
<keyword evidence="7" id="KW-0255">Endonuclease</keyword>
<dbReference type="Pfam" id="PF01844">
    <property type="entry name" value="HNH"/>
    <property type="match status" value="1"/>
</dbReference>
<dbReference type="SMART" id="SM00507">
    <property type="entry name" value="HNHc"/>
    <property type="match status" value="1"/>
</dbReference>
<evidence type="ECO:0000313" key="8">
    <source>
        <dbReference type="Proteomes" id="UP000646745"/>
    </source>
</evidence>
<feature type="region of interest" description="Disordered" evidence="5">
    <location>
        <begin position="1"/>
        <end position="57"/>
    </location>
</feature>
<comment type="caution">
    <text evidence="7">The sequence shown here is derived from an EMBL/GenBank/DDBJ whole genome shotgun (WGS) entry which is preliminary data.</text>
</comment>
<keyword evidence="2" id="KW-0378">Hydrolase</keyword>
<dbReference type="GO" id="GO:0004519">
    <property type="term" value="F:endonuclease activity"/>
    <property type="evidence" value="ECO:0007669"/>
    <property type="project" value="UniProtKB-KW"/>
</dbReference>
<feature type="domain" description="HNH nuclease" evidence="6">
    <location>
        <begin position="59"/>
        <end position="113"/>
    </location>
</feature>
<dbReference type="PANTHER" id="PTHR41286">
    <property type="entry name" value="HNH NUCLEASE YAJD-RELATED"/>
    <property type="match status" value="1"/>
</dbReference>
<proteinExistence type="inferred from homology"/>
<dbReference type="Proteomes" id="UP000646745">
    <property type="component" value="Unassembled WGS sequence"/>
</dbReference>
<keyword evidence="1" id="KW-0540">Nuclease</keyword>
<evidence type="ECO:0000256" key="5">
    <source>
        <dbReference type="SAM" id="MobiDB-lite"/>
    </source>
</evidence>
<dbReference type="Gene3D" id="1.10.30.50">
    <property type="match status" value="1"/>
</dbReference>
<evidence type="ECO:0000256" key="4">
    <source>
        <dbReference type="ARBA" id="ARBA00040194"/>
    </source>
</evidence>
<dbReference type="PANTHER" id="PTHR41286:SF1">
    <property type="entry name" value="HNH NUCLEASE YAJD-RELATED"/>
    <property type="match status" value="1"/>
</dbReference>
<sequence length="125" mass="13806">MSLKGKAMPGKVRRPCRSPGCRHTTTERHGYCDEHADKATGWTQRRRGQSGRGGRPWRRIRDRVLQRDKGLCQACLRAGRVTPATEVDHIVNLESGGTDDDSNLEAICSPCHKAKTAREAQGGRG</sequence>
<reference evidence="8" key="1">
    <citation type="journal article" date="2019" name="Int. J. Syst. Evol. Microbiol.">
        <title>The Global Catalogue of Microorganisms (GCM) 10K type strain sequencing project: providing services to taxonomists for standard genome sequencing and annotation.</title>
        <authorList>
            <consortium name="The Broad Institute Genomics Platform"/>
            <consortium name="The Broad Institute Genome Sequencing Center for Infectious Disease"/>
            <person name="Wu L."/>
            <person name="Ma J."/>
        </authorList>
    </citation>
    <scope>NUCLEOTIDE SEQUENCE [LARGE SCALE GENOMIC DNA]</scope>
    <source>
        <strain evidence="8">KCTC 32998</strain>
    </source>
</reference>